<keyword evidence="1" id="KW-0511">Multifunctional enzyme</keyword>
<dbReference type="Proteomes" id="UP001234989">
    <property type="component" value="Chromosome 9"/>
</dbReference>
<protein>
    <recommendedName>
        <fullName evidence="6">Reverse transcriptase/retrotransposon-derived protein RNase H-like domain-containing protein</fullName>
    </recommendedName>
</protein>
<dbReference type="Pfam" id="PF17919">
    <property type="entry name" value="RT_RNaseH_2"/>
    <property type="match status" value="1"/>
</dbReference>
<sequence length="302" mass="34175">EGVYKPKLAKIISSIRARKLVGQGCLAYLAHIRDVEVESPFIESIPVVSEFRDVFPTDLPGMPPNRDINFCIDLEPGTCPISISSYRMAPTELRDLKAQIKKLLDKVFIRPLSVTIRNKYTLPWMDDLSEQLQGASVFSKIDLRSGYHQLKIRHEDVPKAAFKTRYGHYEFLVMSFGLTNAPTTFMSLMNVSKEGVMVDLQNIEAVKNLVRPSCVTEVRSFVGIASYYRQFVKKFASIAKNLTRLTKKEVPFKWTEKCDKSFQKLKTLLTTTPILALPLEGKDFIVYCDASHLGLGVGLMQD</sequence>
<dbReference type="PANTHER" id="PTHR37984">
    <property type="entry name" value="PROTEIN CBG26694"/>
    <property type="match status" value="1"/>
</dbReference>
<dbReference type="InterPro" id="IPR041577">
    <property type="entry name" value="RT_RNaseH_2"/>
</dbReference>
<evidence type="ECO:0000259" key="2">
    <source>
        <dbReference type="Pfam" id="PF00078"/>
    </source>
</evidence>
<dbReference type="GO" id="GO:0003824">
    <property type="term" value="F:catalytic activity"/>
    <property type="evidence" value="ECO:0007669"/>
    <property type="project" value="UniProtKB-KW"/>
</dbReference>
<accession>A0AAF0ZMN6</accession>
<dbReference type="AlphaFoldDB" id="A0AAF0ZMN6"/>
<feature type="domain" description="Reverse transcriptase/retrotransposon-derived protein RNase H-like" evidence="3">
    <location>
        <begin position="254"/>
        <end position="301"/>
    </location>
</feature>
<name>A0AAF0ZMN6_SOLVR</name>
<dbReference type="EMBL" id="CP133620">
    <property type="protein sequence ID" value="WMV44912.1"/>
    <property type="molecule type" value="Genomic_DNA"/>
</dbReference>
<keyword evidence="5" id="KW-1185">Reference proteome</keyword>
<dbReference type="SUPFAM" id="SSF56672">
    <property type="entry name" value="DNA/RNA polymerases"/>
    <property type="match status" value="1"/>
</dbReference>
<gene>
    <name evidence="4" type="ORF">MTR67_038297</name>
</gene>
<evidence type="ECO:0000313" key="5">
    <source>
        <dbReference type="Proteomes" id="UP001234989"/>
    </source>
</evidence>
<feature type="domain" description="Reverse transcriptase" evidence="2">
    <location>
        <begin position="84"/>
        <end position="192"/>
    </location>
</feature>
<organism evidence="4 5">
    <name type="scientific">Solanum verrucosum</name>
    <dbReference type="NCBI Taxonomy" id="315347"/>
    <lineage>
        <taxon>Eukaryota</taxon>
        <taxon>Viridiplantae</taxon>
        <taxon>Streptophyta</taxon>
        <taxon>Embryophyta</taxon>
        <taxon>Tracheophyta</taxon>
        <taxon>Spermatophyta</taxon>
        <taxon>Magnoliopsida</taxon>
        <taxon>eudicotyledons</taxon>
        <taxon>Gunneridae</taxon>
        <taxon>Pentapetalae</taxon>
        <taxon>asterids</taxon>
        <taxon>lamiids</taxon>
        <taxon>Solanales</taxon>
        <taxon>Solanaceae</taxon>
        <taxon>Solanoideae</taxon>
        <taxon>Solaneae</taxon>
        <taxon>Solanum</taxon>
    </lineage>
</organism>
<proteinExistence type="predicted"/>
<dbReference type="InterPro" id="IPR000477">
    <property type="entry name" value="RT_dom"/>
</dbReference>
<reference evidence="4" key="1">
    <citation type="submission" date="2023-08" db="EMBL/GenBank/DDBJ databases">
        <title>A de novo genome assembly of Solanum verrucosum Schlechtendal, a Mexican diploid species geographically isolated from the other diploid A-genome species in potato relatives.</title>
        <authorList>
            <person name="Hosaka K."/>
        </authorList>
    </citation>
    <scope>NUCLEOTIDE SEQUENCE</scope>
    <source>
        <tissue evidence="4">Young leaves</tissue>
    </source>
</reference>
<dbReference type="InterPro" id="IPR043502">
    <property type="entry name" value="DNA/RNA_pol_sf"/>
</dbReference>
<evidence type="ECO:0008006" key="6">
    <source>
        <dbReference type="Google" id="ProtNLM"/>
    </source>
</evidence>
<evidence type="ECO:0000259" key="3">
    <source>
        <dbReference type="Pfam" id="PF17919"/>
    </source>
</evidence>
<dbReference type="Pfam" id="PF00078">
    <property type="entry name" value="RVT_1"/>
    <property type="match status" value="1"/>
</dbReference>
<dbReference type="FunFam" id="3.30.70.270:FF:000020">
    <property type="entry name" value="Transposon Tf2-6 polyprotein-like Protein"/>
    <property type="match status" value="1"/>
</dbReference>
<dbReference type="InterPro" id="IPR050951">
    <property type="entry name" value="Retrovirus_Pol_polyprotein"/>
</dbReference>
<dbReference type="Gene3D" id="3.10.10.10">
    <property type="entry name" value="HIV Type 1 Reverse Transcriptase, subunit A, domain 1"/>
    <property type="match status" value="2"/>
</dbReference>
<dbReference type="Gene3D" id="3.30.70.270">
    <property type="match status" value="2"/>
</dbReference>
<dbReference type="PANTHER" id="PTHR37984:SF5">
    <property type="entry name" value="PROTEIN NYNRIN-LIKE"/>
    <property type="match status" value="1"/>
</dbReference>
<feature type="non-terminal residue" evidence="4">
    <location>
        <position position="1"/>
    </location>
</feature>
<dbReference type="CDD" id="cd01647">
    <property type="entry name" value="RT_LTR"/>
    <property type="match status" value="1"/>
</dbReference>
<dbReference type="InterPro" id="IPR043128">
    <property type="entry name" value="Rev_trsase/Diguanyl_cyclase"/>
</dbReference>
<evidence type="ECO:0000256" key="1">
    <source>
        <dbReference type="ARBA" id="ARBA00023268"/>
    </source>
</evidence>
<evidence type="ECO:0000313" key="4">
    <source>
        <dbReference type="EMBL" id="WMV44912.1"/>
    </source>
</evidence>